<evidence type="ECO:0000313" key="3">
    <source>
        <dbReference type="Proteomes" id="UP001529510"/>
    </source>
</evidence>
<keyword evidence="3" id="KW-1185">Reference proteome</keyword>
<feature type="region of interest" description="Disordered" evidence="1">
    <location>
        <begin position="104"/>
        <end position="126"/>
    </location>
</feature>
<name>A0ABD0QJP1_CIRMR</name>
<feature type="non-terminal residue" evidence="2">
    <location>
        <position position="126"/>
    </location>
</feature>
<organism evidence="2 3">
    <name type="scientific">Cirrhinus mrigala</name>
    <name type="common">Mrigala</name>
    <dbReference type="NCBI Taxonomy" id="683832"/>
    <lineage>
        <taxon>Eukaryota</taxon>
        <taxon>Metazoa</taxon>
        <taxon>Chordata</taxon>
        <taxon>Craniata</taxon>
        <taxon>Vertebrata</taxon>
        <taxon>Euteleostomi</taxon>
        <taxon>Actinopterygii</taxon>
        <taxon>Neopterygii</taxon>
        <taxon>Teleostei</taxon>
        <taxon>Ostariophysi</taxon>
        <taxon>Cypriniformes</taxon>
        <taxon>Cyprinidae</taxon>
        <taxon>Labeoninae</taxon>
        <taxon>Labeonini</taxon>
        <taxon>Cirrhinus</taxon>
    </lineage>
</organism>
<feature type="non-terminal residue" evidence="2">
    <location>
        <position position="1"/>
    </location>
</feature>
<proteinExistence type="predicted"/>
<evidence type="ECO:0000256" key="1">
    <source>
        <dbReference type="SAM" id="MobiDB-lite"/>
    </source>
</evidence>
<protein>
    <submittedName>
        <fullName evidence="2">Uncharacterized protein</fullName>
    </submittedName>
</protein>
<sequence length="126" mass="14180">GEVLKTPQGVLLKTLTKADAGLYHCLATENNFKHTLARVSLRILDRDIAVALTTPDEEEEASRRHHKNHQQHPAPPTPALLLEPEMRLIQQYCRSYWEQLTAGGNSQADLPRRANRRHTEALKASG</sequence>
<dbReference type="Gene3D" id="2.60.40.10">
    <property type="entry name" value="Immunoglobulins"/>
    <property type="match status" value="1"/>
</dbReference>
<dbReference type="InterPro" id="IPR013783">
    <property type="entry name" value="Ig-like_fold"/>
</dbReference>
<reference evidence="2 3" key="1">
    <citation type="submission" date="2024-05" db="EMBL/GenBank/DDBJ databases">
        <title>Genome sequencing and assembly of Indian major carp, Cirrhinus mrigala (Hamilton, 1822).</title>
        <authorList>
            <person name="Mohindra V."/>
            <person name="Chowdhury L.M."/>
            <person name="Lal K."/>
            <person name="Jena J.K."/>
        </authorList>
    </citation>
    <scope>NUCLEOTIDE SEQUENCE [LARGE SCALE GENOMIC DNA]</scope>
    <source>
        <strain evidence="2">CM1030</strain>
        <tissue evidence="2">Blood</tissue>
    </source>
</reference>
<dbReference type="AlphaFoldDB" id="A0ABD0QJP1"/>
<accession>A0ABD0QJP1</accession>
<evidence type="ECO:0000313" key="2">
    <source>
        <dbReference type="EMBL" id="KAL0185913.1"/>
    </source>
</evidence>
<comment type="caution">
    <text evidence="2">The sequence shown here is derived from an EMBL/GenBank/DDBJ whole genome shotgun (WGS) entry which is preliminary data.</text>
</comment>
<dbReference type="EMBL" id="JAMKFB020000008">
    <property type="protein sequence ID" value="KAL0185913.1"/>
    <property type="molecule type" value="Genomic_DNA"/>
</dbReference>
<gene>
    <name evidence="2" type="ORF">M9458_017583</name>
</gene>
<feature type="region of interest" description="Disordered" evidence="1">
    <location>
        <begin position="54"/>
        <end position="80"/>
    </location>
</feature>
<dbReference type="Proteomes" id="UP001529510">
    <property type="component" value="Unassembled WGS sequence"/>
</dbReference>
<feature type="compositionally biased region" description="Basic and acidic residues" evidence="1">
    <location>
        <begin position="117"/>
        <end position="126"/>
    </location>
</feature>